<dbReference type="OrthoDB" id="70322at2157"/>
<keyword evidence="3" id="KW-1185">Reference proteome</keyword>
<evidence type="ECO:0008006" key="4">
    <source>
        <dbReference type="Google" id="ProtNLM"/>
    </source>
</evidence>
<dbReference type="KEGG" id="mzh:Mzhil_0874"/>
<organism evidence="2 3">
    <name type="scientific">Methanosalsum zhilinae (strain DSM 4017 / NBRC 107636 / OCM 62 / WeN5)</name>
    <name type="common">Methanohalophilus zhilinae</name>
    <dbReference type="NCBI Taxonomy" id="679901"/>
    <lineage>
        <taxon>Archaea</taxon>
        <taxon>Methanobacteriati</taxon>
        <taxon>Methanobacteriota</taxon>
        <taxon>Stenosarchaea group</taxon>
        <taxon>Methanomicrobia</taxon>
        <taxon>Methanosarcinales</taxon>
        <taxon>Methanosarcinaceae</taxon>
        <taxon>Methanosalsum</taxon>
    </lineage>
</organism>
<dbReference type="Pfam" id="PF06695">
    <property type="entry name" value="Sm_multidrug_ex"/>
    <property type="match status" value="1"/>
</dbReference>
<dbReference type="AlphaFoldDB" id="F7XL79"/>
<protein>
    <recommendedName>
        <fullName evidence="4">Small multi-drug export protein</fullName>
    </recommendedName>
</protein>
<dbReference type="EMBL" id="CP002101">
    <property type="protein sequence ID" value="AEH60736.1"/>
    <property type="molecule type" value="Genomic_DNA"/>
</dbReference>
<keyword evidence="1" id="KW-0812">Transmembrane</keyword>
<sequence length="162" mass="17889">MLDLMISQLHNSEGLLAYLLVFILAAIPLIEILIVIPIAIGIGLNPFIVALSAFIGNLIPVYLIIIAYSQMNSFRERFNSEVECEQVNTSGRKKKAREVWNKYGVPGLSIISPGITGTHLATVMALGFGARMTVLGIWMFLSLLLWTVLITTISFYGFEIIT</sequence>
<feature type="transmembrane region" description="Helical" evidence="1">
    <location>
        <begin position="135"/>
        <end position="158"/>
    </location>
</feature>
<dbReference type="Proteomes" id="UP000006622">
    <property type="component" value="Chromosome"/>
</dbReference>
<dbReference type="STRING" id="679901.Mzhil_0874"/>
<proteinExistence type="predicted"/>
<feature type="transmembrane region" description="Helical" evidence="1">
    <location>
        <begin position="15"/>
        <end position="40"/>
    </location>
</feature>
<reference evidence="2 3" key="1">
    <citation type="submission" date="2010-07" db="EMBL/GenBank/DDBJ databases">
        <title>The complete genome of Methanosalsum zhilinae DSM 4017.</title>
        <authorList>
            <consortium name="US DOE Joint Genome Institute (JGI-PGF)"/>
            <person name="Lucas S."/>
            <person name="Copeland A."/>
            <person name="Lapidus A."/>
            <person name="Glavina del Rio T."/>
            <person name="Dalin E."/>
            <person name="Tice H."/>
            <person name="Bruce D."/>
            <person name="Goodwin L."/>
            <person name="Pitluck S."/>
            <person name="Kyrpides N."/>
            <person name="Mavromatis K."/>
            <person name="Ovchinnikova G."/>
            <person name="Daligault H."/>
            <person name="Detter J.C."/>
            <person name="Han C."/>
            <person name="Tapia R."/>
            <person name="Larimer F."/>
            <person name="Land M."/>
            <person name="Hauser L."/>
            <person name="Markowitz V."/>
            <person name="Cheng J.-F."/>
            <person name="Hugenholtz P."/>
            <person name="Woyke T."/>
            <person name="Wu D."/>
            <person name="Spring S."/>
            <person name="Schueler E."/>
            <person name="Brambilla E."/>
            <person name="Klenk H.-P."/>
            <person name="Eisen J.A."/>
        </authorList>
    </citation>
    <scope>NUCLEOTIDE SEQUENCE [LARGE SCALE GENOMIC DNA]</scope>
    <source>
        <strain evidence="3">DSM 4017 / NBRC 107636 / OCM 62 / WeN5</strain>
    </source>
</reference>
<evidence type="ECO:0000313" key="2">
    <source>
        <dbReference type="EMBL" id="AEH60736.1"/>
    </source>
</evidence>
<evidence type="ECO:0000256" key="1">
    <source>
        <dbReference type="SAM" id="Phobius"/>
    </source>
</evidence>
<dbReference type="GeneID" id="10822495"/>
<feature type="transmembrane region" description="Helical" evidence="1">
    <location>
        <begin position="103"/>
        <end position="129"/>
    </location>
</feature>
<dbReference type="HOGENOM" id="CLU_117037_0_0_2"/>
<evidence type="ECO:0000313" key="3">
    <source>
        <dbReference type="Proteomes" id="UP000006622"/>
    </source>
</evidence>
<keyword evidence="1" id="KW-1133">Transmembrane helix</keyword>
<feature type="transmembrane region" description="Helical" evidence="1">
    <location>
        <begin position="46"/>
        <end position="68"/>
    </location>
</feature>
<keyword evidence="1" id="KW-0472">Membrane</keyword>
<gene>
    <name evidence="2" type="ordered locus">Mzhil_0874</name>
</gene>
<dbReference type="RefSeq" id="WP_013898175.1">
    <property type="nucleotide sequence ID" value="NC_015676.1"/>
</dbReference>
<name>F7XL79_METZD</name>
<accession>F7XL79</accession>
<dbReference type="InterPro" id="IPR009577">
    <property type="entry name" value="Sm_multidrug_ex"/>
</dbReference>